<dbReference type="InterPro" id="IPR012349">
    <property type="entry name" value="Split_barrel_FMN-bd"/>
</dbReference>
<dbReference type="Pfam" id="PF04299">
    <property type="entry name" value="FMN_bind_2"/>
    <property type="match status" value="1"/>
</dbReference>
<reference evidence="1 2" key="1">
    <citation type="journal article" date="2008" name="Int. J. Syst. Evol. Microbiol.">
        <title>Neptunomonas japonica sp. nov., an Osedax japonicus symbiont-like bacterium isolated from sediment adjacent to sperm whale carcasses off Kagoshima, Japan.</title>
        <authorList>
            <person name="Miyazaki M."/>
            <person name="Nogi Y."/>
            <person name="Fujiwara Y."/>
            <person name="Kawato M."/>
            <person name="Kubokawa K."/>
            <person name="Horikoshi K."/>
        </authorList>
    </citation>
    <scope>NUCLEOTIDE SEQUENCE [LARGE SCALE GENOMIC DNA]</scope>
    <source>
        <strain evidence="1 2">JAMM 1380</strain>
    </source>
</reference>
<organism evidence="1 2">
    <name type="scientific">Neptunomonas japonica JAMM 1380</name>
    <dbReference type="NCBI Taxonomy" id="1441457"/>
    <lineage>
        <taxon>Bacteria</taxon>
        <taxon>Pseudomonadati</taxon>
        <taxon>Pseudomonadota</taxon>
        <taxon>Gammaproteobacteria</taxon>
        <taxon>Oceanospirillales</taxon>
        <taxon>Oceanospirillaceae</taxon>
        <taxon>Neptunomonas</taxon>
    </lineage>
</organism>
<dbReference type="PANTHER" id="PTHR35802:SF1">
    <property type="entry name" value="PROTEASE SYNTHASE AND SPORULATION PROTEIN PAI 2"/>
    <property type="match status" value="1"/>
</dbReference>
<sequence>MYTPKNMQMSDLSTTHDFIEEFGFGVIISGSLTGTHIPFVLHRNEGEYGVLYSHCAKANPHWKELENAEVLIIFSGPHSYISPSWYAHAPAVPTWNYAAVHAYGTASLLNDKQTLEAVEEVVHQYEPALLEKREIITDEFRDKLLVGIVGIKVELSRIDGKLKLGQLRKSEDQEGVYTALSQSNHPADQALAQYMKKLNLGTGNLQ</sequence>
<dbReference type="SUPFAM" id="SSF50475">
    <property type="entry name" value="FMN-binding split barrel"/>
    <property type="match status" value="1"/>
</dbReference>
<dbReference type="RefSeq" id="WP_201349265.1">
    <property type="nucleotide sequence ID" value="NZ_AP014546.1"/>
</dbReference>
<evidence type="ECO:0000313" key="1">
    <source>
        <dbReference type="EMBL" id="BBB28586.1"/>
    </source>
</evidence>
<evidence type="ECO:0000313" key="2">
    <source>
        <dbReference type="Proteomes" id="UP000595332"/>
    </source>
</evidence>
<proteinExistence type="predicted"/>
<dbReference type="Gene3D" id="2.30.110.10">
    <property type="entry name" value="Electron Transport, Fmn-binding Protein, Chain A"/>
    <property type="match status" value="1"/>
</dbReference>
<dbReference type="PIRSF" id="PIRSF010372">
    <property type="entry name" value="PaiB"/>
    <property type="match status" value="1"/>
</dbReference>
<dbReference type="AlphaFoldDB" id="A0A7R6PHW5"/>
<protein>
    <submittedName>
        <fullName evidence="1">Transcriptional regulator</fullName>
    </submittedName>
</protein>
<dbReference type="PANTHER" id="PTHR35802">
    <property type="entry name" value="PROTEASE SYNTHASE AND SPORULATION PROTEIN PAI 2"/>
    <property type="match status" value="1"/>
</dbReference>
<dbReference type="EMBL" id="AP014546">
    <property type="protein sequence ID" value="BBB28586.1"/>
    <property type="molecule type" value="Genomic_DNA"/>
</dbReference>
<accession>A0A7R6PHW5</accession>
<gene>
    <name evidence="1" type="primary">paiB</name>
    <name evidence="1" type="ORF">NEJAP_0629</name>
</gene>
<name>A0A7R6PHW5_9GAMM</name>
<dbReference type="Proteomes" id="UP000595332">
    <property type="component" value="Chromosome"/>
</dbReference>
<keyword evidence="2" id="KW-1185">Reference proteome</keyword>
<dbReference type="KEGG" id="njp:NEJAP_0629"/>
<dbReference type="InterPro" id="IPR007396">
    <property type="entry name" value="TR_PAI2-type"/>
</dbReference>